<sequence>MHFVRRSTDIMITWPAQRSSVCRFLNIFTKRDVTDVLKNRFVVVIGDSIQRGIYKDLVLMLQNDRYLTQNELRSKGEFEFLSDELIEGGRKDKMSNGISYKEVRQYHTDVHLVRFYFMTRCYNAYMETILRDLREGPTPDVIIMNSCLWDITRYGSDSIMEYKQNLQTLFARFRKSLPERSLVIWTTTLPISSSARGGFLVPEIEFMSTTLRLDILEANFYAKTLATSHGFDVLDLHFYLRHYLHCRVKDGIHWDMMAHRYITNLLMSHVIDAWGMIMPPKTSRTFGSYGSVAGAQRRYNEWTNSQSNFGWNYGNSFGENNGYRERSCNNWAVSGRCNNNFETRNNWNPSYRPFIWNGPCDQVIRPIGQIRVGHLPTQNFHWQSYEESSYHAHAPNRRHVRRHPNNPYFRPSRF</sequence>
<dbReference type="EMBL" id="BMAT01006665">
    <property type="protein sequence ID" value="GFS17558.1"/>
    <property type="molecule type" value="Genomic_DNA"/>
</dbReference>
<evidence type="ECO:0000313" key="3">
    <source>
        <dbReference type="EMBL" id="GFS17558.1"/>
    </source>
</evidence>
<dbReference type="PANTHER" id="PTHR14469:SF0">
    <property type="entry name" value="FAMILY WITH SEQUENCE SIMILARITY 113"/>
    <property type="match status" value="1"/>
</dbReference>
<organism evidence="3 4">
    <name type="scientific">Elysia marginata</name>
    <dbReference type="NCBI Taxonomy" id="1093978"/>
    <lineage>
        <taxon>Eukaryota</taxon>
        <taxon>Metazoa</taxon>
        <taxon>Spiralia</taxon>
        <taxon>Lophotrochozoa</taxon>
        <taxon>Mollusca</taxon>
        <taxon>Gastropoda</taxon>
        <taxon>Heterobranchia</taxon>
        <taxon>Euthyneura</taxon>
        <taxon>Panpulmonata</taxon>
        <taxon>Sacoglossa</taxon>
        <taxon>Placobranchoidea</taxon>
        <taxon>Plakobranchidae</taxon>
        <taxon>Elysia</taxon>
    </lineage>
</organism>
<gene>
    <name evidence="3" type="ORF">ElyMa_003242200</name>
</gene>
<evidence type="ECO:0000313" key="4">
    <source>
        <dbReference type="Proteomes" id="UP000762676"/>
    </source>
</evidence>
<feature type="compositionally biased region" description="Basic residues" evidence="2">
    <location>
        <begin position="394"/>
        <end position="404"/>
    </location>
</feature>
<protein>
    <submittedName>
        <fullName evidence="3">PC-esterase domain-containing protein 1A-like</fullName>
    </submittedName>
</protein>
<dbReference type="AlphaFoldDB" id="A0AAV4J7B2"/>
<name>A0AAV4J7B2_9GAST</name>
<dbReference type="Proteomes" id="UP000762676">
    <property type="component" value="Unassembled WGS sequence"/>
</dbReference>
<keyword evidence="4" id="KW-1185">Reference proteome</keyword>
<dbReference type="InterPro" id="IPR036514">
    <property type="entry name" value="SGNH_hydro_sf"/>
</dbReference>
<comment type="similarity">
    <text evidence="1">Belongs to the PC-esterase family.</text>
</comment>
<comment type="caution">
    <text evidence="3">The sequence shown here is derived from an EMBL/GenBank/DDBJ whole genome shotgun (WGS) entry which is preliminary data.</text>
</comment>
<evidence type="ECO:0000256" key="1">
    <source>
        <dbReference type="ARBA" id="ARBA00037957"/>
    </source>
</evidence>
<dbReference type="Gene3D" id="3.40.50.1110">
    <property type="entry name" value="SGNH hydrolase"/>
    <property type="match status" value="1"/>
</dbReference>
<dbReference type="PANTHER" id="PTHR14469">
    <property type="entry name" value="SARCOMA ANTIGEN NY-SAR-23"/>
    <property type="match status" value="1"/>
</dbReference>
<evidence type="ECO:0000256" key="2">
    <source>
        <dbReference type="SAM" id="MobiDB-lite"/>
    </source>
</evidence>
<reference evidence="3 4" key="1">
    <citation type="journal article" date="2021" name="Elife">
        <title>Chloroplast acquisition without the gene transfer in kleptoplastic sea slugs, Plakobranchus ocellatus.</title>
        <authorList>
            <person name="Maeda T."/>
            <person name="Takahashi S."/>
            <person name="Yoshida T."/>
            <person name="Shimamura S."/>
            <person name="Takaki Y."/>
            <person name="Nagai Y."/>
            <person name="Toyoda A."/>
            <person name="Suzuki Y."/>
            <person name="Arimoto A."/>
            <person name="Ishii H."/>
            <person name="Satoh N."/>
            <person name="Nishiyama T."/>
            <person name="Hasebe M."/>
            <person name="Maruyama T."/>
            <person name="Minagawa J."/>
            <person name="Obokata J."/>
            <person name="Shigenobu S."/>
        </authorList>
    </citation>
    <scope>NUCLEOTIDE SEQUENCE [LARGE SCALE GENOMIC DNA]</scope>
</reference>
<accession>A0AAV4J7B2</accession>
<feature type="region of interest" description="Disordered" evidence="2">
    <location>
        <begin position="393"/>
        <end position="414"/>
    </location>
</feature>
<proteinExistence type="inferred from homology"/>
<dbReference type="SUPFAM" id="SSF52266">
    <property type="entry name" value="SGNH hydrolase"/>
    <property type="match status" value="1"/>
</dbReference>